<evidence type="ECO:0000313" key="1">
    <source>
        <dbReference type="Proteomes" id="UP000504603"/>
    </source>
</evidence>
<reference evidence="2" key="1">
    <citation type="submission" date="2025-08" db="UniProtKB">
        <authorList>
            <consortium name="RefSeq"/>
        </authorList>
    </citation>
    <scope>IDENTIFICATION</scope>
</reference>
<dbReference type="RefSeq" id="XP_022140233.1">
    <property type="nucleotide sequence ID" value="XM_022284541.1"/>
</dbReference>
<dbReference type="OrthoDB" id="688758at2759"/>
<organism evidence="1 2">
    <name type="scientific">Momordica charantia</name>
    <name type="common">Bitter gourd</name>
    <name type="synonym">Balsam pear</name>
    <dbReference type="NCBI Taxonomy" id="3673"/>
    <lineage>
        <taxon>Eukaryota</taxon>
        <taxon>Viridiplantae</taxon>
        <taxon>Streptophyta</taxon>
        <taxon>Embryophyta</taxon>
        <taxon>Tracheophyta</taxon>
        <taxon>Spermatophyta</taxon>
        <taxon>Magnoliopsida</taxon>
        <taxon>eudicotyledons</taxon>
        <taxon>Gunneridae</taxon>
        <taxon>Pentapetalae</taxon>
        <taxon>rosids</taxon>
        <taxon>fabids</taxon>
        <taxon>Cucurbitales</taxon>
        <taxon>Cucurbitaceae</taxon>
        <taxon>Momordiceae</taxon>
        <taxon>Momordica</taxon>
    </lineage>
</organism>
<proteinExistence type="predicted"/>
<dbReference type="KEGG" id="mcha:111010949"/>
<name>A0A6J1CHI9_MOMCH</name>
<protein>
    <submittedName>
        <fullName evidence="2">Transcription factor PCF6-like</fullName>
    </submittedName>
</protein>
<keyword evidence="1" id="KW-1185">Reference proteome</keyword>
<dbReference type="AlphaFoldDB" id="A0A6J1CHI9"/>
<gene>
    <name evidence="2" type="primary">LOC111010949</name>
</gene>
<dbReference type="GeneID" id="111010949"/>
<accession>A0A6J1CHI9</accession>
<dbReference type="Proteomes" id="UP000504603">
    <property type="component" value="Unplaced"/>
</dbReference>
<evidence type="ECO:0000313" key="2">
    <source>
        <dbReference type="RefSeq" id="XP_022140233.1"/>
    </source>
</evidence>
<sequence length="121" mass="13200">MSIPQFNVSAADNNTQDRLQHFSLVPDNLNDCNLNFTISAGLAGCNRGTLQSNIPPSLLPYLQRFPHLDGANVPFFIGAATPTAPQLENHHQLTPTLFDGSWQLCYADGSHHSDQKGKGKN</sequence>